<dbReference type="Gene3D" id="3.30.1490.180">
    <property type="entry name" value="RNA polymerase ii"/>
    <property type="match status" value="1"/>
</dbReference>
<evidence type="ECO:0000256" key="5">
    <source>
        <dbReference type="ARBA" id="ARBA00023163"/>
    </source>
</evidence>
<protein>
    <recommendedName>
        <fullName evidence="1">DNA-directed RNA polymerase</fullName>
        <ecNumber evidence="1">2.7.7.6</ecNumber>
    </recommendedName>
</protein>
<dbReference type="Gene3D" id="2.40.40.20">
    <property type="match status" value="1"/>
</dbReference>
<dbReference type="InterPro" id="IPR007066">
    <property type="entry name" value="RNA_pol_Rpb1_3"/>
</dbReference>
<keyword evidence="5" id="KW-0804">Transcription</keyword>
<evidence type="ECO:0000256" key="4">
    <source>
        <dbReference type="ARBA" id="ARBA00022695"/>
    </source>
</evidence>
<feature type="domain" description="RNA polymerase N-terminal" evidence="7">
    <location>
        <begin position="148"/>
        <end position="452"/>
    </location>
</feature>
<dbReference type="Pfam" id="PF00623">
    <property type="entry name" value="RNA_pol_Rpb1_2"/>
    <property type="match status" value="1"/>
</dbReference>
<dbReference type="InterPro" id="IPR000722">
    <property type="entry name" value="RNA_pol_asu"/>
</dbReference>
<evidence type="ECO:0000256" key="6">
    <source>
        <dbReference type="ARBA" id="ARBA00048552"/>
    </source>
</evidence>
<sequence length="1371" mass="163746">MFCSSHNKYSKSFFENINFKHIYKSENKNHDKYNFCTKCKKNALLQNIDDKFFISYYILSKKQKDKITPNSNVNEDLKNILKRVRVIILNFTEIRENLRKIWHSDSFFLEHCFKKIYLLREFCKTYWSSFVDYNNFFIKSINGKYFFSNFYNARIVKSKTIESYHFNLVKKKMNNIKKNLEYNIRLKKNENSINVINLDYKSFVQRIQQKIYIFKKNNRIKSLNRIMEKKRGLVRNNIFGKRVNYSSRSVVTPDPFIKGGCVGFSGIIAKKIHLIDYFTLWNIVYFKKRNQDFTYIFKKKYFELYMVNKITKFNLINFFKILKKTSEYNLFVPVNNNTVKTIVIGKPFLRTIHDNDYMVVNRQPTLHKLGIMGHRSKILPSCLVFSINYVNCKSYNADFDGDEINIHIMQSIQSKTEILNILSSDLHTTIPRDGSIIRNFIQDSLVSLMLMTKKDNFIEEEELEGIVKDDMLLKYVLNSPPTIYIKYCKRKLWSGKQLFTYILQYYILGNCKINHFYLKDSNCKNLDFKILKFEEKITFLFEGNLIIGTINKDDFKNKGIFLKIHEHLGNVKFTDFIRKLDRVCLFYIMRRGLTLGSNEIKLCDRYKFRINYNSAYIEKLFKRISGRICEFVSFFISTFVVSIFFKFKTLFDDQLDNNIDGFKDFFRKKIWDFNMLDRFNKKDSYNSFVHIIESGSKGSYRNMDLICFKMGYLNVGKNIEDVFYFFRKTTESLFYFTSYFLGLNFLEFYIHSISGRIGLLESSLTVYKSGYLQRTMIKNIENMYIAEDFTFRDASNNEIITFTLGTENTNYNHFYYKKYYYFMNNHFIEKVLKLFKIMLYKKTSPINFIFQSIHKQRSLLFTNLDNNYSRFIIKNIFTRKIKPRLIDLRILLKTLEFLDIGKVFLDVSCFNNVLFKNYIYSIVQLAYQSISSFKKIHFNEYVGILCGQSLCQPLTQMTLDSFHNIGLLDHSEIDGISKLCYIIQEMIQTKHKPIISFTLNDKSRKYLPVANTITNSINPLVCSNILEDVYYLNMINKNTYSIYTYIIDMVKTKMFRNSLKFNFKLLYLKFKNLILLDFLKFYIFKFNLKKLNNFEKINIKNKKKFKKISNYKKFTNFCTNINRIMGFSIYGNNFYLSFGVEKLKYCMRYVYKVFRKNLKITYHFVKKTIREHSFIDYTNNTMQICIILKRFKIIYTYNYSFIKFTHIINIQNSNKINYTYTNYLLGGSFANIISQGINIAVILKYKKFLKTSSIYLGDHYNFFYFFGIEATYSKIYKEMVCVLKMMKISVNHFYLKLIANFMTFKGCVIKLNRSGMSISGSFVHKMGYEDIYKYFKEGIEHFFIEKLYSHSASLLLGEQIKNGSGNNRILL</sequence>
<proteinExistence type="predicted"/>
<evidence type="ECO:0000256" key="3">
    <source>
        <dbReference type="ARBA" id="ARBA00022679"/>
    </source>
</evidence>
<keyword evidence="2 8" id="KW-0240">DNA-directed RNA polymerase</keyword>
<dbReference type="Pfam" id="PF04983">
    <property type="entry name" value="RNA_pol_Rpb1_3"/>
    <property type="match status" value="1"/>
</dbReference>
<dbReference type="Gene3D" id="1.10.274.100">
    <property type="entry name" value="RNA polymerase Rpb1, domain 3"/>
    <property type="match status" value="1"/>
</dbReference>
<dbReference type="PANTHER" id="PTHR19376:SF32">
    <property type="entry name" value="DNA-DIRECTED RNA POLYMERASE III SUBUNIT RPC1"/>
    <property type="match status" value="1"/>
</dbReference>
<dbReference type="GO" id="GO:0000428">
    <property type="term" value="C:DNA-directed RNA polymerase complex"/>
    <property type="evidence" value="ECO:0007669"/>
    <property type="project" value="UniProtKB-KW"/>
</dbReference>
<dbReference type="Pfam" id="PF04998">
    <property type="entry name" value="RNA_pol_Rpb1_5"/>
    <property type="match status" value="1"/>
</dbReference>
<dbReference type="SMART" id="SM00663">
    <property type="entry name" value="RPOLA_N"/>
    <property type="match status" value="1"/>
</dbReference>
<dbReference type="GO" id="GO:0006351">
    <property type="term" value="P:DNA-templated transcription"/>
    <property type="evidence" value="ECO:0007669"/>
    <property type="project" value="InterPro"/>
</dbReference>
<name>A0A060DGT1_9EUKA</name>
<dbReference type="EC" id="2.7.7.6" evidence="1"/>
<reference evidence="8 9" key="1">
    <citation type="journal article" date="2014" name="BMC Genomics">
        <title>Nucleomorph and plastid genome sequences of the chlorarachniophyte Lotharella oceanica: convergent reductive evolution and frequent recombination in nucleomorph-bearing algae.</title>
        <authorList>
            <person name="Tanifuji G."/>
            <person name="Onodera N.T."/>
            <person name="Brown M.W."/>
            <person name="Curtis B.A."/>
            <person name="Roger A.J."/>
            <person name="Ka-Shu Wong G."/>
            <person name="Melkonian M."/>
            <person name="Archibald J.M."/>
        </authorList>
    </citation>
    <scope>NUCLEOTIDE SEQUENCE [LARGE SCALE GENOMIC DNA]</scope>
    <source>
        <strain evidence="8 9">CCMP622</strain>
    </source>
</reference>
<evidence type="ECO:0000256" key="2">
    <source>
        <dbReference type="ARBA" id="ARBA00022478"/>
    </source>
</evidence>
<dbReference type="SUPFAM" id="SSF64484">
    <property type="entry name" value="beta and beta-prime subunits of DNA dependent RNA-polymerase"/>
    <property type="match status" value="1"/>
</dbReference>
<keyword evidence="4" id="KW-0548">Nucleotidyltransferase</keyword>
<keyword evidence="3" id="KW-0808">Transferase</keyword>
<dbReference type="InterPro" id="IPR038120">
    <property type="entry name" value="Rpb1_funnel_sf"/>
</dbReference>
<dbReference type="PANTHER" id="PTHR19376">
    <property type="entry name" value="DNA-DIRECTED RNA POLYMERASE"/>
    <property type="match status" value="1"/>
</dbReference>
<dbReference type="InterPro" id="IPR006592">
    <property type="entry name" value="RNA_pol_N"/>
</dbReference>
<evidence type="ECO:0000256" key="1">
    <source>
        <dbReference type="ARBA" id="ARBA00012418"/>
    </source>
</evidence>
<dbReference type="InterPro" id="IPR045867">
    <property type="entry name" value="DNA-dir_RpoC_beta_prime"/>
</dbReference>
<comment type="catalytic activity">
    <reaction evidence="6">
        <text>RNA(n) + a ribonucleoside 5'-triphosphate = RNA(n+1) + diphosphate</text>
        <dbReference type="Rhea" id="RHEA:21248"/>
        <dbReference type="Rhea" id="RHEA-COMP:14527"/>
        <dbReference type="Rhea" id="RHEA-COMP:17342"/>
        <dbReference type="ChEBI" id="CHEBI:33019"/>
        <dbReference type="ChEBI" id="CHEBI:61557"/>
        <dbReference type="ChEBI" id="CHEBI:140395"/>
        <dbReference type="EC" id="2.7.7.6"/>
    </reaction>
</comment>
<evidence type="ECO:0000313" key="9">
    <source>
        <dbReference type="Proteomes" id="UP000243670"/>
    </source>
</evidence>
<organism evidence="8 9">
    <name type="scientific">Lotharella oceanica</name>
    <dbReference type="NCBI Taxonomy" id="641309"/>
    <lineage>
        <taxon>Eukaryota</taxon>
        <taxon>Sar</taxon>
        <taxon>Rhizaria</taxon>
        <taxon>Cercozoa</taxon>
        <taxon>Chlorarachniophyceae</taxon>
        <taxon>Lotharella</taxon>
    </lineage>
</organism>
<evidence type="ECO:0000313" key="8">
    <source>
        <dbReference type="EMBL" id="AIB10028.1"/>
    </source>
</evidence>
<keyword evidence="8" id="KW-0542">Nucleomorph</keyword>
<dbReference type="GO" id="GO:0003899">
    <property type="term" value="F:DNA-directed RNA polymerase activity"/>
    <property type="evidence" value="ECO:0007669"/>
    <property type="project" value="UniProtKB-EC"/>
</dbReference>
<evidence type="ECO:0000259" key="7">
    <source>
        <dbReference type="SMART" id="SM00663"/>
    </source>
</evidence>
<geneLocation type="nucleomorph" evidence="8"/>
<dbReference type="Gene3D" id="6.10.250.2940">
    <property type="match status" value="1"/>
</dbReference>
<dbReference type="InterPro" id="IPR007081">
    <property type="entry name" value="RNA_pol_Rpb1_5"/>
</dbReference>
<gene>
    <name evidence="8" type="primary">rpa1</name>
    <name evidence="8" type="ORF">M951_chr3126</name>
</gene>
<dbReference type="Gene3D" id="1.10.132.30">
    <property type="match status" value="1"/>
</dbReference>
<accession>A0A060DGT1</accession>
<dbReference type="InterPro" id="IPR042102">
    <property type="entry name" value="RNA_pol_Rpb1_3_sf"/>
</dbReference>
<dbReference type="EMBL" id="CP006629">
    <property type="protein sequence ID" value="AIB10028.1"/>
    <property type="molecule type" value="Genomic_DNA"/>
</dbReference>
<dbReference type="GO" id="GO:0003677">
    <property type="term" value="F:DNA binding"/>
    <property type="evidence" value="ECO:0007669"/>
    <property type="project" value="InterPro"/>
</dbReference>
<dbReference type="Proteomes" id="UP000243670">
    <property type="component" value="Nucleomorph 3"/>
</dbReference>